<reference evidence="2 3" key="1">
    <citation type="journal article" date="2013" name="Genome Announc.">
        <title>Draft Genome Sequence of Sphingobium ummariense Strain RL-3, a Hexachlorocyclohexane-Degrading Bacterium.</title>
        <authorList>
            <person name="Kohli P."/>
            <person name="Dua A."/>
            <person name="Sangwan N."/>
            <person name="Oldach P."/>
            <person name="Khurana J.P."/>
            <person name="Lal R."/>
        </authorList>
    </citation>
    <scope>NUCLEOTIDE SEQUENCE [LARGE SCALE GENOMIC DNA]</scope>
    <source>
        <strain evidence="2 3">RL-3</strain>
    </source>
</reference>
<dbReference type="SUPFAM" id="SSF47616">
    <property type="entry name" value="GST C-terminal domain-like"/>
    <property type="match status" value="1"/>
</dbReference>
<dbReference type="CDD" id="cd03057">
    <property type="entry name" value="GST_N_Beta"/>
    <property type="match status" value="1"/>
</dbReference>
<keyword evidence="3" id="KW-1185">Reference proteome</keyword>
<dbReference type="SFLD" id="SFLDG01150">
    <property type="entry name" value="Main.1:_Beta-like"/>
    <property type="match status" value="1"/>
</dbReference>
<sequence length="217" mass="24244">MTITLYHFPAACSRVTMNALEEIGLAYQDIAVNMRTSEQKSLDYLSINPKGKVPALDVDGRIMTENAAILWFLHTRYPDAALLPADDDPRVAHQGLIDLVWCSGTIHPMVRQIRMPAKWTTDDPAGVKVDGMEKLAQECSAIADRIGEDWWYGSRWSIIDTYIYWAYSTAAKGGFALDRYPTLLAHAERVRARPAFLRALAREQAALDGMGVADLML</sequence>
<dbReference type="SFLD" id="SFLDG00358">
    <property type="entry name" value="Main_(cytGST)"/>
    <property type="match status" value="1"/>
</dbReference>
<dbReference type="InterPro" id="IPR036249">
    <property type="entry name" value="Thioredoxin-like_sf"/>
</dbReference>
<accession>T0IPH3</accession>
<dbReference type="InterPro" id="IPR040079">
    <property type="entry name" value="Glutathione_S-Trfase"/>
</dbReference>
<dbReference type="OrthoDB" id="7583243at2"/>
<dbReference type="RefSeq" id="WP_021319309.1">
    <property type="nucleotide sequence ID" value="NZ_AUWY01000118.1"/>
</dbReference>
<proteinExistence type="predicted"/>
<comment type="caution">
    <text evidence="2">The sequence shown here is derived from an EMBL/GenBank/DDBJ whole genome shotgun (WGS) entry which is preliminary data.</text>
</comment>
<protein>
    <recommendedName>
        <fullName evidence="1">GST N-terminal domain-containing protein</fullName>
    </recommendedName>
</protein>
<dbReference type="Gene3D" id="1.20.1050.10">
    <property type="match status" value="1"/>
</dbReference>
<dbReference type="eggNOG" id="COG0625">
    <property type="taxonomic scope" value="Bacteria"/>
</dbReference>
<evidence type="ECO:0000259" key="1">
    <source>
        <dbReference type="PROSITE" id="PS50404"/>
    </source>
</evidence>
<dbReference type="PATRIC" id="fig|1346791.3.peg.3560"/>
<dbReference type="SUPFAM" id="SSF52833">
    <property type="entry name" value="Thioredoxin-like"/>
    <property type="match status" value="1"/>
</dbReference>
<dbReference type="SFLD" id="SFLDS00019">
    <property type="entry name" value="Glutathione_Transferase_(cytos"/>
    <property type="match status" value="1"/>
</dbReference>
<evidence type="ECO:0000313" key="2">
    <source>
        <dbReference type="EMBL" id="EQB30725.1"/>
    </source>
</evidence>
<dbReference type="EMBL" id="AUWY01000118">
    <property type="protein sequence ID" value="EQB30725.1"/>
    <property type="molecule type" value="Genomic_DNA"/>
</dbReference>
<dbReference type="InterPro" id="IPR036282">
    <property type="entry name" value="Glutathione-S-Trfase_C_sf"/>
</dbReference>
<dbReference type="PANTHER" id="PTHR44051">
    <property type="entry name" value="GLUTATHIONE S-TRANSFERASE-RELATED"/>
    <property type="match status" value="1"/>
</dbReference>
<dbReference type="STRING" id="1346791.M529_18450"/>
<feature type="domain" description="GST N-terminal" evidence="1">
    <location>
        <begin position="1"/>
        <end position="81"/>
    </location>
</feature>
<dbReference type="InterPro" id="IPR004045">
    <property type="entry name" value="Glutathione_S-Trfase_N"/>
</dbReference>
<evidence type="ECO:0000313" key="3">
    <source>
        <dbReference type="Proteomes" id="UP000015523"/>
    </source>
</evidence>
<dbReference type="Proteomes" id="UP000015523">
    <property type="component" value="Unassembled WGS sequence"/>
</dbReference>
<dbReference type="AlphaFoldDB" id="T0IPH3"/>
<organism evidence="2 3">
    <name type="scientific">Sphingobium ummariense RL-3</name>
    <dbReference type="NCBI Taxonomy" id="1346791"/>
    <lineage>
        <taxon>Bacteria</taxon>
        <taxon>Pseudomonadati</taxon>
        <taxon>Pseudomonadota</taxon>
        <taxon>Alphaproteobacteria</taxon>
        <taxon>Sphingomonadales</taxon>
        <taxon>Sphingomonadaceae</taxon>
        <taxon>Sphingobium</taxon>
    </lineage>
</organism>
<dbReference type="Gene3D" id="3.40.30.10">
    <property type="entry name" value="Glutaredoxin"/>
    <property type="match status" value="1"/>
</dbReference>
<gene>
    <name evidence="2" type="ORF">M529_18450</name>
</gene>
<name>T0IPH3_9SPHN</name>
<dbReference type="PANTHER" id="PTHR44051:SF8">
    <property type="entry name" value="GLUTATHIONE S-TRANSFERASE GSTA"/>
    <property type="match status" value="1"/>
</dbReference>
<dbReference type="Pfam" id="PF02798">
    <property type="entry name" value="GST_N"/>
    <property type="match status" value="1"/>
</dbReference>
<dbReference type="PROSITE" id="PS50404">
    <property type="entry name" value="GST_NTER"/>
    <property type="match status" value="1"/>
</dbReference>